<dbReference type="KEGG" id="qsa:O6P43_031098"/>
<accession>A0AAD7KUM8</accession>
<comment type="caution">
    <text evidence="4">The sequence shown here is derived from an EMBL/GenBank/DDBJ whole genome shotgun (WGS) entry which is preliminary data.</text>
</comment>
<keyword evidence="2" id="KW-0853">WD repeat</keyword>
<dbReference type="InterPro" id="IPR015943">
    <property type="entry name" value="WD40/YVTN_repeat-like_dom_sf"/>
</dbReference>
<reference evidence="4" key="1">
    <citation type="journal article" date="2023" name="Science">
        <title>Elucidation of the pathway for biosynthesis of saponin adjuvants from the soapbark tree.</title>
        <authorList>
            <person name="Reed J."/>
            <person name="Orme A."/>
            <person name="El-Demerdash A."/>
            <person name="Owen C."/>
            <person name="Martin L.B.B."/>
            <person name="Misra R.C."/>
            <person name="Kikuchi S."/>
            <person name="Rejzek M."/>
            <person name="Martin A.C."/>
            <person name="Harkess A."/>
            <person name="Leebens-Mack J."/>
            <person name="Louveau T."/>
            <person name="Stephenson M.J."/>
            <person name="Osbourn A."/>
        </authorList>
    </citation>
    <scope>NUCLEOTIDE SEQUENCE</scope>
    <source>
        <strain evidence="4">S10</strain>
    </source>
</reference>
<gene>
    <name evidence="4" type="ORF">O6P43_031098</name>
</gene>
<dbReference type="InterPro" id="IPR048514">
    <property type="entry name" value="DHU1_N"/>
</dbReference>
<evidence type="ECO:0000259" key="3">
    <source>
        <dbReference type="SMART" id="SM00446"/>
    </source>
</evidence>
<dbReference type="GO" id="GO:0071493">
    <property type="term" value="P:cellular response to UV-B"/>
    <property type="evidence" value="ECO:0007669"/>
    <property type="project" value="InterPro"/>
</dbReference>
<dbReference type="Pfam" id="PF00400">
    <property type="entry name" value="WD40"/>
    <property type="match status" value="1"/>
</dbReference>
<dbReference type="SMART" id="SM00320">
    <property type="entry name" value="WD40"/>
    <property type="match status" value="4"/>
</dbReference>
<dbReference type="PANTHER" id="PTHR47201">
    <property type="entry name" value="BNAC09G30780D PROTEIN"/>
    <property type="match status" value="1"/>
</dbReference>
<proteinExistence type="predicted"/>
<name>A0AAD7KUM8_QUISA</name>
<sequence>MVDVFWEKLFTHKLQISIAMVIDIPTLVERYIHSCRRHGVLPNTAILSSLFKAEVKKARSELCSLEIVFDHLKDVDFHPLLDVCMDLDASEIEAVDIHNGSSSALNGEYALSLMRAINQKLRVVDLQDLSFGKDFLRDVSQRGLACQVLTLRSSHFRKLNLMGEFMRIHTLNLDFSSSLSSFREDCFTCMPNLMCLSLCETRITNLWTTVAALLKLPSLVELRFQYWLCCNDAEPNSVLYIGESSVDRTELTDHNLSAEVSLRNLFSLDNGVLNHDVQSMIEDSSDDSEIDFSSHQQDYSLSNIFDGWNGLVDQQYELVSSDTLQDQKGGESGAFTRHVEDVALKYTSHHASPICLEKSYREFMIASLPRLKVLDNLPIRTIDREKATMIYSLQFEYLPYRWKHRESVVSILQKRETKARLINLRTPKRKSSHPSGKSQSFYTRSLSAAKVGSSTWPFLRPISLSGSGLGDEHGGFRPRQFEYHPSDSSLLVFGTLDGEVVVINHENGHIVSYIPSLGAMNNVLGLCWLKRYPSKLIAGSDNGSLRLYDIRHIPERITGIYGGVGSVTFDEFDQLTSVHVNSEDELFLASGYSRNVSLYDIGSGKRLQVFTDMHREHINVVKFANHSPSIFSTSSFDQDVKMWDLRQKPIRPCFTASSSKGNVMVCFSPDDHYLLASAVDNEVRQFLAIDGRLHLSFEIAPTGSSQNFTRSYYLNGRDYIVSGSCDEHVVRICCAQTGRRLRDISLEGKSLGSSMFVQSLRGDPFRDFNMSILAAYMRPSSKSEIVKINLLASSGHGKDDSYWEKSCSSHSMGA</sequence>
<evidence type="ECO:0000256" key="1">
    <source>
        <dbReference type="ARBA" id="ARBA00022737"/>
    </source>
</evidence>
<keyword evidence="1" id="KW-0677">Repeat</keyword>
<dbReference type="PANTHER" id="PTHR47201:SF1">
    <property type="entry name" value="PROTEIN DWD HYPERSENSITIVE TO UV-B 1"/>
    <property type="match status" value="1"/>
</dbReference>
<dbReference type="Pfam" id="PF20919">
    <property type="entry name" value="DHU1_N"/>
    <property type="match status" value="1"/>
</dbReference>
<dbReference type="EMBL" id="JARAOO010000013">
    <property type="protein sequence ID" value="KAJ7946130.1"/>
    <property type="molecule type" value="Genomic_DNA"/>
</dbReference>
<dbReference type="Gene3D" id="3.80.10.10">
    <property type="entry name" value="Ribonuclease Inhibitor"/>
    <property type="match status" value="1"/>
</dbReference>
<dbReference type="Proteomes" id="UP001163823">
    <property type="component" value="Chromosome 13"/>
</dbReference>
<evidence type="ECO:0000313" key="5">
    <source>
        <dbReference type="Proteomes" id="UP001163823"/>
    </source>
</evidence>
<feature type="repeat" description="WD" evidence="2">
    <location>
        <begin position="611"/>
        <end position="646"/>
    </location>
</feature>
<dbReference type="Gene3D" id="2.130.10.10">
    <property type="entry name" value="YVTN repeat-like/Quinoprotein amine dehydrogenase"/>
    <property type="match status" value="1"/>
</dbReference>
<dbReference type="SMART" id="SM00446">
    <property type="entry name" value="LRRcap"/>
    <property type="match status" value="1"/>
</dbReference>
<dbReference type="InterPro" id="IPR003603">
    <property type="entry name" value="U2A'_phosphoprotein32A_C"/>
</dbReference>
<evidence type="ECO:0000313" key="4">
    <source>
        <dbReference type="EMBL" id="KAJ7946130.1"/>
    </source>
</evidence>
<evidence type="ECO:0000256" key="2">
    <source>
        <dbReference type="PROSITE-ProRule" id="PRU00221"/>
    </source>
</evidence>
<dbReference type="AlphaFoldDB" id="A0AAD7KUM8"/>
<feature type="domain" description="U2A'/phosphoprotein 32 family A C-terminal" evidence="3">
    <location>
        <begin position="357"/>
        <end position="375"/>
    </location>
</feature>
<dbReference type="GO" id="GO:0080008">
    <property type="term" value="C:Cul4-RING E3 ubiquitin ligase complex"/>
    <property type="evidence" value="ECO:0007669"/>
    <property type="project" value="InterPro"/>
</dbReference>
<dbReference type="InterPro" id="IPR036322">
    <property type="entry name" value="WD40_repeat_dom_sf"/>
</dbReference>
<keyword evidence="5" id="KW-1185">Reference proteome</keyword>
<dbReference type="PROSITE" id="PS50082">
    <property type="entry name" value="WD_REPEATS_2"/>
    <property type="match status" value="1"/>
</dbReference>
<dbReference type="InterPro" id="IPR046377">
    <property type="entry name" value="DHU1"/>
</dbReference>
<dbReference type="InterPro" id="IPR032675">
    <property type="entry name" value="LRR_dom_sf"/>
</dbReference>
<dbReference type="InterPro" id="IPR001680">
    <property type="entry name" value="WD40_rpt"/>
</dbReference>
<organism evidence="4 5">
    <name type="scientific">Quillaja saponaria</name>
    <name type="common">Soap bark tree</name>
    <dbReference type="NCBI Taxonomy" id="32244"/>
    <lineage>
        <taxon>Eukaryota</taxon>
        <taxon>Viridiplantae</taxon>
        <taxon>Streptophyta</taxon>
        <taxon>Embryophyta</taxon>
        <taxon>Tracheophyta</taxon>
        <taxon>Spermatophyta</taxon>
        <taxon>Magnoliopsida</taxon>
        <taxon>eudicotyledons</taxon>
        <taxon>Gunneridae</taxon>
        <taxon>Pentapetalae</taxon>
        <taxon>rosids</taxon>
        <taxon>fabids</taxon>
        <taxon>Fabales</taxon>
        <taxon>Quillajaceae</taxon>
        <taxon>Quillaja</taxon>
    </lineage>
</organism>
<dbReference type="SUPFAM" id="SSF52058">
    <property type="entry name" value="L domain-like"/>
    <property type="match status" value="1"/>
</dbReference>
<protein>
    <submittedName>
        <fullName evidence="4">DNA damage-binding protein like</fullName>
    </submittedName>
</protein>
<dbReference type="SUPFAM" id="SSF50978">
    <property type="entry name" value="WD40 repeat-like"/>
    <property type="match status" value="1"/>
</dbReference>